<reference evidence="1 2" key="1">
    <citation type="submission" date="2019-08" db="EMBL/GenBank/DDBJ databases">
        <title>The genome of the soybean aphid Biotype 1, its phylome, world population structure and adaptation to the North American continent.</title>
        <authorList>
            <person name="Giordano R."/>
            <person name="Donthu R.K."/>
            <person name="Hernandez A.G."/>
            <person name="Wright C.L."/>
            <person name="Zimin A.V."/>
        </authorList>
    </citation>
    <scope>NUCLEOTIDE SEQUENCE [LARGE SCALE GENOMIC DNA]</scope>
    <source>
        <tissue evidence="1">Whole aphids</tissue>
    </source>
</reference>
<gene>
    <name evidence="1" type="ORF">AGLY_010574</name>
</gene>
<dbReference type="Proteomes" id="UP000475862">
    <property type="component" value="Unassembled WGS sequence"/>
</dbReference>
<evidence type="ECO:0000313" key="2">
    <source>
        <dbReference type="Proteomes" id="UP000475862"/>
    </source>
</evidence>
<name>A0A6G0TEC5_APHGL</name>
<protein>
    <submittedName>
        <fullName evidence="1">Uncharacterized protein</fullName>
    </submittedName>
</protein>
<sequence length="244" mass="28611">MIFVVQILNKHDETPIYHMGCLSRPGSYTQIYDGSIEKKTIRQRYMTKEMLLERLESCISGCFIQTFTLYVVYPLDLFITQNHEIMITISIVPVHWHIEVINQGNQAAYDLHKRKQLSTRILPLKFTMSEVNKLNTTNTSELFTIILEPHNIHVSNMVTSDRSVVTSRTILPGTTSGITTKLPQDMTTNRVLGKRSKLLNKYIMRAMPRWINRSRKIVLILRQLYYRYEKMWKIKLPAIITDYI</sequence>
<accession>A0A6G0TEC5</accession>
<keyword evidence="2" id="KW-1185">Reference proteome</keyword>
<comment type="caution">
    <text evidence="1">The sequence shown here is derived from an EMBL/GenBank/DDBJ whole genome shotgun (WGS) entry which is preliminary data.</text>
</comment>
<evidence type="ECO:0000313" key="1">
    <source>
        <dbReference type="EMBL" id="KAE9531368.1"/>
    </source>
</evidence>
<organism evidence="1 2">
    <name type="scientific">Aphis glycines</name>
    <name type="common">Soybean aphid</name>
    <dbReference type="NCBI Taxonomy" id="307491"/>
    <lineage>
        <taxon>Eukaryota</taxon>
        <taxon>Metazoa</taxon>
        <taxon>Ecdysozoa</taxon>
        <taxon>Arthropoda</taxon>
        <taxon>Hexapoda</taxon>
        <taxon>Insecta</taxon>
        <taxon>Pterygota</taxon>
        <taxon>Neoptera</taxon>
        <taxon>Paraneoptera</taxon>
        <taxon>Hemiptera</taxon>
        <taxon>Sternorrhyncha</taxon>
        <taxon>Aphidomorpha</taxon>
        <taxon>Aphidoidea</taxon>
        <taxon>Aphididae</taxon>
        <taxon>Aphidini</taxon>
        <taxon>Aphis</taxon>
        <taxon>Aphis</taxon>
    </lineage>
</organism>
<proteinExistence type="predicted"/>
<dbReference type="EMBL" id="VYZN01000041">
    <property type="protein sequence ID" value="KAE9531368.1"/>
    <property type="molecule type" value="Genomic_DNA"/>
</dbReference>
<dbReference type="AlphaFoldDB" id="A0A6G0TEC5"/>